<dbReference type="AlphaFoldDB" id="A0A6L2QBR9"/>
<evidence type="ECO:0000256" key="3">
    <source>
        <dbReference type="ARBA" id="ARBA00022692"/>
    </source>
</evidence>
<sequence length="416" mass="46106">MAVPLLSVHLRSLGISHSTIGILNSLYAGLQLFSSPIIGSWSDIRGHRFVLQLSLLLSSILYFVLGAVTAVPVITITRIGLGLCKHTQTLCRTLLTDVACSTNQLEVQSRLVSYGGVGFMVGPIIGGHLAELENGFHYVCCAVTLFFWINFAIVYFFLHNTQHEHKENNTILERHTEETSDVKINTRIWNKKKEDIQETLPQARSRTNFPSSDIFQALTHLWNVNWSVYWDVFTLKFLLGFAQAVHYQNFSLILKEEYGISPSGIGYTISFQGLVGAATGFLTGWMGRFYKKDNDHVLRMLHGFAVLALSFVFLSLAPNLTFFLICLIPLSASSSLLRIVTSEVTLQRTESDQRGSLIGSGQSMSSVARLIAPLCSGLAYDMFGSYGISLLRMAVPAAAVALCTILCLHQRKEKLS</sequence>
<feature type="transmembrane region" description="Helical" evidence="6">
    <location>
        <begin position="228"/>
        <end position="245"/>
    </location>
</feature>
<feature type="transmembrane region" description="Helical" evidence="6">
    <location>
        <begin position="53"/>
        <end position="76"/>
    </location>
</feature>
<dbReference type="Pfam" id="PF07690">
    <property type="entry name" value="MFS_1"/>
    <property type="match status" value="1"/>
</dbReference>
<name>A0A6L2QBR9_COPFO</name>
<dbReference type="PANTHER" id="PTHR23504">
    <property type="entry name" value="MAJOR FACILITATOR SUPERFAMILY DOMAIN-CONTAINING PROTEIN 10"/>
    <property type="match status" value="1"/>
</dbReference>
<dbReference type="PRINTS" id="PR01035">
    <property type="entry name" value="TCRTETA"/>
</dbReference>
<dbReference type="InterPro" id="IPR036259">
    <property type="entry name" value="MFS_trans_sf"/>
</dbReference>
<dbReference type="PANTHER" id="PTHR23504:SF14">
    <property type="entry name" value="MAJOR FACILITATOR SUPERFAMILY DOMAIN-CONTAINING PROTEIN 9"/>
    <property type="match status" value="1"/>
</dbReference>
<feature type="transmembrane region" description="Helical" evidence="6">
    <location>
        <begin position="386"/>
        <end position="408"/>
    </location>
</feature>
<dbReference type="GO" id="GO:0022857">
    <property type="term" value="F:transmembrane transporter activity"/>
    <property type="evidence" value="ECO:0007669"/>
    <property type="project" value="InterPro"/>
</dbReference>
<keyword evidence="4 6" id="KW-1133">Transmembrane helix</keyword>
<organism evidence="7 8">
    <name type="scientific">Coptotermes formosanus</name>
    <name type="common">Formosan subterranean termite</name>
    <dbReference type="NCBI Taxonomy" id="36987"/>
    <lineage>
        <taxon>Eukaryota</taxon>
        <taxon>Metazoa</taxon>
        <taxon>Ecdysozoa</taxon>
        <taxon>Arthropoda</taxon>
        <taxon>Hexapoda</taxon>
        <taxon>Insecta</taxon>
        <taxon>Pterygota</taxon>
        <taxon>Neoptera</taxon>
        <taxon>Polyneoptera</taxon>
        <taxon>Dictyoptera</taxon>
        <taxon>Blattodea</taxon>
        <taxon>Blattoidea</taxon>
        <taxon>Termitoidae</taxon>
        <taxon>Rhinotermitidae</taxon>
        <taxon>Coptotermes</taxon>
    </lineage>
</organism>
<evidence type="ECO:0000256" key="5">
    <source>
        <dbReference type="ARBA" id="ARBA00023136"/>
    </source>
</evidence>
<accession>A0A6L2QBR9</accession>
<keyword evidence="2" id="KW-0813">Transport</keyword>
<dbReference type="InterPro" id="IPR001958">
    <property type="entry name" value="Tet-R_TetA/multi-R_MdtG-like"/>
</dbReference>
<protein>
    <recommendedName>
        <fullName evidence="9">Major facilitator superfamily (MFS) profile domain-containing protein</fullName>
    </recommendedName>
</protein>
<comment type="caution">
    <text evidence="7">The sequence shown here is derived from an EMBL/GenBank/DDBJ whole genome shotgun (WGS) entry which is preliminary data.</text>
</comment>
<evidence type="ECO:0000256" key="1">
    <source>
        <dbReference type="ARBA" id="ARBA00004141"/>
    </source>
</evidence>
<dbReference type="InParanoid" id="A0A6L2QBR9"/>
<evidence type="ECO:0000313" key="8">
    <source>
        <dbReference type="Proteomes" id="UP000502823"/>
    </source>
</evidence>
<feature type="transmembrane region" description="Helical" evidence="6">
    <location>
        <begin position="136"/>
        <end position="158"/>
    </location>
</feature>
<gene>
    <name evidence="7" type="ORF">Cfor_04490</name>
</gene>
<dbReference type="OrthoDB" id="440553at2759"/>
<comment type="subcellular location">
    <subcellularLocation>
        <location evidence="1">Membrane</location>
        <topology evidence="1">Multi-pass membrane protein</topology>
    </subcellularLocation>
</comment>
<evidence type="ECO:0000256" key="6">
    <source>
        <dbReference type="SAM" id="Phobius"/>
    </source>
</evidence>
<feature type="transmembrane region" description="Helical" evidence="6">
    <location>
        <begin position="111"/>
        <end position="130"/>
    </location>
</feature>
<feature type="transmembrane region" description="Helical" evidence="6">
    <location>
        <begin position="265"/>
        <end position="285"/>
    </location>
</feature>
<keyword evidence="3 6" id="KW-0812">Transmembrane</keyword>
<dbReference type="SUPFAM" id="SSF103473">
    <property type="entry name" value="MFS general substrate transporter"/>
    <property type="match status" value="1"/>
</dbReference>
<evidence type="ECO:0008006" key="9">
    <source>
        <dbReference type="Google" id="ProtNLM"/>
    </source>
</evidence>
<keyword evidence="5 6" id="KW-0472">Membrane</keyword>
<proteinExistence type="predicted"/>
<dbReference type="InterPro" id="IPR011701">
    <property type="entry name" value="MFS"/>
</dbReference>
<evidence type="ECO:0000256" key="4">
    <source>
        <dbReference type="ARBA" id="ARBA00022989"/>
    </source>
</evidence>
<keyword evidence="8" id="KW-1185">Reference proteome</keyword>
<evidence type="ECO:0000313" key="7">
    <source>
        <dbReference type="EMBL" id="GFG40568.1"/>
    </source>
</evidence>
<dbReference type="EMBL" id="BLKM01002298">
    <property type="protein sequence ID" value="GFG40568.1"/>
    <property type="molecule type" value="Genomic_DNA"/>
</dbReference>
<dbReference type="Proteomes" id="UP000502823">
    <property type="component" value="Unassembled WGS sequence"/>
</dbReference>
<dbReference type="Gene3D" id="1.20.1250.20">
    <property type="entry name" value="MFS general substrate transporter like domains"/>
    <property type="match status" value="1"/>
</dbReference>
<dbReference type="GO" id="GO:0016020">
    <property type="term" value="C:membrane"/>
    <property type="evidence" value="ECO:0007669"/>
    <property type="project" value="UniProtKB-SubCell"/>
</dbReference>
<reference evidence="8" key="1">
    <citation type="submission" date="2020-01" db="EMBL/GenBank/DDBJ databases">
        <title>Draft genome sequence of the Termite Coptotermes fromosanus.</title>
        <authorList>
            <person name="Itakura S."/>
            <person name="Yosikawa Y."/>
            <person name="Umezawa K."/>
        </authorList>
    </citation>
    <scope>NUCLEOTIDE SEQUENCE [LARGE SCALE GENOMIC DNA]</scope>
</reference>
<evidence type="ECO:0000256" key="2">
    <source>
        <dbReference type="ARBA" id="ARBA00022448"/>
    </source>
</evidence>